<dbReference type="InterPro" id="IPR000653">
    <property type="entry name" value="DegT/StrS_aminotransferase"/>
</dbReference>
<evidence type="ECO:0000256" key="5">
    <source>
        <dbReference type="ARBA" id="ARBA00038398"/>
    </source>
</evidence>
<proteinExistence type="inferred from homology"/>
<dbReference type="InterPro" id="IPR015421">
    <property type="entry name" value="PyrdxlP-dep_Trfase_major"/>
</dbReference>
<evidence type="ECO:0000256" key="2">
    <source>
        <dbReference type="ARBA" id="ARBA00022576"/>
    </source>
</evidence>
<dbReference type="GO" id="GO:0019179">
    <property type="term" value="F:dTDP-4-amino-4,6-dideoxy-D-glucose transaminase activity"/>
    <property type="evidence" value="ECO:0007669"/>
    <property type="project" value="UniProtKB-EC"/>
</dbReference>
<dbReference type="EMBL" id="CP071839">
    <property type="protein sequence ID" value="QTD96691.1"/>
    <property type="molecule type" value="Genomic_DNA"/>
</dbReference>
<dbReference type="CDD" id="cd00616">
    <property type="entry name" value="AHBA_syn"/>
    <property type="match status" value="1"/>
</dbReference>
<dbReference type="InterPro" id="IPR015422">
    <property type="entry name" value="PyrdxlP-dep_Trfase_small"/>
</dbReference>
<accession>A0ABX7TMK6</accession>
<name>A0ABX7TMK6_STRCY</name>
<dbReference type="InterPro" id="IPR015424">
    <property type="entry name" value="PyrdxlP-dep_Trfase"/>
</dbReference>
<evidence type="ECO:0000256" key="3">
    <source>
        <dbReference type="ARBA" id="ARBA00022679"/>
    </source>
</evidence>
<evidence type="ECO:0000256" key="6">
    <source>
        <dbReference type="RuleBase" id="RU004508"/>
    </source>
</evidence>
<keyword evidence="8" id="KW-1185">Reference proteome</keyword>
<protein>
    <submittedName>
        <fullName evidence="7">dTDP-4-amino-4,6-dideoxy-D-glucose transaminase</fullName>
        <ecNumber evidence="7">2.6.1.33</ecNumber>
    </submittedName>
</protein>
<dbReference type="SUPFAM" id="SSF53383">
    <property type="entry name" value="PLP-dependent transferases"/>
    <property type="match status" value="1"/>
</dbReference>
<keyword evidence="2 7" id="KW-0032">Aminotransferase</keyword>
<comment type="similarity">
    <text evidence="5">Belongs to the DegT/DnrJ/EryC1 family. L-glutamine:2-deoxy-scyllo-inosose/scyllo-inosose aminotransferase subfamily.</text>
</comment>
<gene>
    <name evidence="7" type="primary">vioA1</name>
    <name evidence="7" type="ORF">S1361_04975</name>
</gene>
<sequence>MGDVKALILEGVRKYHQEREGVPEFVPGVTEIWPSGAVLDEEDRLALVESALDLRIAAGTRSRKFESEFARKLKRRKAHLTNSGSSANLLALSALTSPVLEDRRLRPGDEVVTVAAGFPTTVNPILQNGLVPVFVDVDLRTYNTTADRLARAIGPKTRAIVIAHALGNPFEASEIAQLAEDHGLFLIEDNCDAVGSTYDGRLTGSFGDLSTVSFYPAHHLTMGEGGCVLTSNLALARIVESLRDWGRDCWCEPGESNKCLKRFGFQMGELPDGYDHKYIFSHLGYNLKATDLQAALGLSQLSRLDEFVAARRENWRRLREGLDGVPWLLLPEPTPRSEPSWFGFALTVDPQAPFSRAELTEFLEARRIGTRRLFAGNLTRQPAYVDQPYRVSGELTNSDIITRQTLWVGVYPALTHEMLDYVIASIRQFVESPRR</sequence>
<dbReference type="PIRSF" id="PIRSF000390">
    <property type="entry name" value="PLP_StrS"/>
    <property type="match status" value="1"/>
</dbReference>
<keyword evidence="4 6" id="KW-0663">Pyridoxal phosphate</keyword>
<dbReference type="NCBIfam" id="NF011936">
    <property type="entry name" value="PRK15407.1"/>
    <property type="match status" value="1"/>
</dbReference>
<evidence type="ECO:0000256" key="4">
    <source>
        <dbReference type="ARBA" id="ARBA00022898"/>
    </source>
</evidence>
<evidence type="ECO:0000313" key="7">
    <source>
        <dbReference type="EMBL" id="QTD96691.1"/>
    </source>
</evidence>
<dbReference type="Pfam" id="PF01041">
    <property type="entry name" value="DegT_DnrJ_EryC1"/>
    <property type="match status" value="1"/>
</dbReference>
<organism evidence="7 8">
    <name type="scientific">Streptomyces cyanogenus</name>
    <dbReference type="NCBI Taxonomy" id="80860"/>
    <lineage>
        <taxon>Bacteria</taxon>
        <taxon>Bacillati</taxon>
        <taxon>Actinomycetota</taxon>
        <taxon>Actinomycetes</taxon>
        <taxon>Kitasatosporales</taxon>
        <taxon>Streptomycetaceae</taxon>
        <taxon>Streptomyces</taxon>
    </lineage>
</organism>
<dbReference type="Gene3D" id="3.40.640.10">
    <property type="entry name" value="Type I PLP-dependent aspartate aminotransferase-like (Major domain)"/>
    <property type="match status" value="1"/>
</dbReference>
<dbReference type="EC" id="2.6.1.33" evidence="7"/>
<dbReference type="PANTHER" id="PTHR30244">
    <property type="entry name" value="TRANSAMINASE"/>
    <property type="match status" value="1"/>
</dbReference>
<keyword evidence="3 7" id="KW-0808">Transferase</keyword>
<dbReference type="PANTHER" id="PTHR30244:SF34">
    <property type="entry name" value="DTDP-4-AMINO-4,6-DIDEOXYGALACTOSE TRANSAMINASE"/>
    <property type="match status" value="1"/>
</dbReference>
<comment type="cofactor">
    <cofactor evidence="1">
        <name>pyridoxal 5'-phosphate</name>
        <dbReference type="ChEBI" id="CHEBI:597326"/>
    </cofactor>
</comment>
<evidence type="ECO:0000313" key="8">
    <source>
        <dbReference type="Proteomes" id="UP000663908"/>
    </source>
</evidence>
<dbReference type="Proteomes" id="UP000663908">
    <property type="component" value="Chromosome"/>
</dbReference>
<dbReference type="RefSeq" id="WP_208030623.1">
    <property type="nucleotide sequence ID" value="NZ_CP071839.1"/>
</dbReference>
<dbReference type="Gene3D" id="3.90.1150.10">
    <property type="entry name" value="Aspartate Aminotransferase, domain 1"/>
    <property type="match status" value="1"/>
</dbReference>
<evidence type="ECO:0000256" key="1">
    <source>
        <dbReference type="ARBA" id="ARBA00001933"/>
    </source>
</evidence>
<reference evidence="7 8" key="1">
    <citation type="submission" date="2021-03" db="EMBL/GenBank/DDBJ databases">
        <title>Complete genome sequence of Streptomyces cyanogenus S136, producer of anticancer angucycline landomycin A.</title>
        <authorList>
            <person name="Hrab P."/>
            <person name="Ruckert C."/>
            <person name="Busche T."/>
            <person name="Ostash I."/>
            <person name="Kalinowski J."/>
            <person name="Fedorenko V."/>
            <person name="Yushchuk O."/>
            <person name="Ostash B."/>
        </authorList>
    </citation>
    <scope>NUCLEOTIDE SEQUENCE [LARGE SCALE GENOMIC DNA]</scope>
    <source>
        <strain evidence="7 8">S136</strain>
    </source>
</reference>